<reference evidence="1 2" key="1">
    <citation type="submission" date="2016-02" db="EMBL/GenBank/DDBJ databases">
        <authorList>
            <person name="Wen L."/>
            <person name="He K."/>
            <person name="Yang H."/>
        </authorList>
    </citation>
    <scope>NUCLEOTIDE SEQUENCE [LARGE SCALE GENOMIC DNA]</scope>
    <source>
        <strain evidence="1 2">CZ1127</strain>
    </source>
</reference>
<dbReference type="Proteomes" id="UP000092967">
    <property type="component" value="Chromosome"/>
</dbReference>
<proteinExistence type="predicted"/>
<evidence type="ECO:0000313" key="1">
    <source>
        <dbReference type="EMBL" id="ANW95703.1"/>
    </source>
</evidence>
<gene>
    <name evidence="1" type="ORF">AXE80_05170</name>
</gene>
<dbReference type="EMBL" id="CP014224">
    <property type="protein sequence ID" value="ANW95703.1"/>
    <property type="molecule type" value="Genomic_DNA"/>
</dbReference>
<accession>A0A1B1Y4M9</accession>
<evidence type="ECO:0000313" key="2">
    <source>
        <dbReference type="Proteomes" id="UP000092967"/>
    </source>
</evidence>
<dbReference type="InterPro" id="IPR008620">
    <property type="entry name" value="FixH"/>
</dbReference>
<keyword evidence="2" id="KW-1185">Reference proteome</keyword>
<protein>
    <submittedName>
        <fullName evidence="1">Uncharacterized protein</fullName>
    </submittedName>
</protein>
<dbReference type="KEGG" id="wfu:AXE80_05170"/>
<dbReference type="Pfam" id="PF05751">
    <property type="entry name" value="FixH"/>
    <property type="match status" value="1"/>
</dbReference>
<dbReference type="STRING" id="1790137.AXE80_05170"/>
<organism evidence="1 2">
    <name type="scientific">Wenyingzhuangia fucanilytica</name>
    <dbReference type="NCBI Taxonomy" id="1790137"/>
    <lineage>
        <taxon>Bacteria</taxon>
        <taxon>Pseudomonadati</taxon>
        <taxon>Bacteroidota</taxon>
        <taxon>Flavobacteriia</taxon>
        <taxon>Flavobacteriales</taxon>
        <taxon>Flavobacteriaceae</taxon>
        <taxon>Wenyingzhuangia</taxon>
    </lineage>
</organism>
<sequence length="127" mass="15290">MVKTFTQKEYEFDLVSNQYYEDELAFQKTINNAENTEKLENKVEFVLLNNELKINIPNAKNELIIGEIHFYRPSNKKLDFIKKIASKNNVLTFTSEELVKGRWDVSVTWYYENEPQNQFFKKEQIYF</sequence>
<dbReference type="AlphaFoldDB" id="A0A1B1Y4M9"/>
<name>A0A1B1Y4M9_9FLAO</name>